<keyword evidence="5 8" id="KW-0255">Endonuclease</keyword>
<keyword evidence="3 8" id="KW-0540">Nuclease</keyword>
<organism evidence="9 10">
    <name type="scientific">Zunongwangia profunda</name>
    <dbReference type="NCBI Taxonomy" id="398743"/>
    <lineage>
        <taxon>Bacteria</taxon>
        <taxon>Pseudomonadati</taxon>
        <taxon>Bacteroidota</taxon>
        <taxon>Flavobacteriia</taxon>
        <taxon>Flavobacteriales</taxon>
        <taxon>Flavobacteriaceae</taxon>
        <taxon>Zunongwangia</taxon>
    </lineage>
</organism>
<dbReference type="PANTHER" id="PTHR46018:SF2">
    <property type="entry name" value="ZINC PHOSPHODIESTERASE ELAC PROTEIN 1"/>
    <property type="match status" value="1"/>
</dbReference>
<comment type="cofactor">
    <cofactor evidence="8">
        <name>Zn(2+)</name>
        <dbReference type="ChEBI" id="CHEBI:29105"/>
    </cofactor>
    <text evidence="8">Binds 2 Zn(2+) ions.</text>
</comment>
<dbReference type="Proteomes" id="UP000264330">
    <property type="component" value="Unassembled WGS sequence"/>
</dbReference>
<feature type="binding site" evidence="8">
    <location>
        <position position="62"/>
    </location>
    <ligand>
        <name>Zn(2+)</name>
        <dbReference type="ChEBI" id="CHEBI:29105"/>
        <label>1</label>
        <note>catalytic</note>
    </ligand>
</feature>
<dbReference type="InterPro" id="IPR036866">
    <property type="entry name" value="RibonucZ/Hydroxyglut_hydro"/>
</dbReference>
<comment type="similarity">
    <text evidence="8">Belongs to the RNase Z family.</text>
</comment>
<dbReference type="NCBIfam" id="TIGR02651">
    <property type="entry name" value="RNase_Z"/>
    <property type="match status" value="1"/>
</dbReference>
<feature type="binding site" evidence="8">
    <location>
        <position position="210"/>
    </location>
    <ligand>
        <name>Zn(2+)</name>
        <dbReference type="ChEBI" id="CHEBI:29105"/>
        <label>2</label>
        <note>catalytic</note>
    </ligand>
</feature>
<feature type="binding site" evidence="8">
    <location>
        <position position="268"/>
    </location>
    <ligand>
        <name>Zn(2+)</name>
        <dbReference type="ChEBI" id="CHEBI:29105"/>
        <label>2</label>
        <note>catalytic</note>
    </ligand>
</feature>
<proteinExistence type="inferred from homology"/>
<dbReference type="GO" id="GO:0008270">
    <property type="term" value="F:zinc ion binding"/>
    <property type="evidence" value="ECO:0007669"/>
    <property type="project" value="UniProtKB-UniRule"/>
</dbReference>
<dbReference type="RefSeq" id="WP_013071336.1">
    <property type="nucleotide sequence ID" value="NZ_CAJXAW010000025.1"/>
</dbReference>
<dbReference type="EMBL" id="DPMF01000137">
    <property type="protein sequence ID" value="HCV80567.1"/>
    <property type="molecule type" value="Genomic_DNA"/>
</dbReference>
<dbReference type="Pfam" id="PF23023">
    <property type="entry name" value="Anti-Pycsar_Apyc1"/>
    <property type="match status" value="1"/>
</dbReference>
<feature type="binding site" evidence="8">
    <location>
        <position position="140"/>
    </location>
    <ligand>
        <name>Zn(2+)</name>
        <dbReference type="ChEBI" id="CHEBI:29105"/>
        <label>1</label>
        <note>catalytic</note>
    </ligand>
</feature>
<evidence type="ECO:0000256" key="4">
    <source>
        <dbReference type="ARBA" id="ARBA00022723"/>
    </source>
</evidence>
<evidence type="ECO:0000313" key="10">
    <source>
        <dbReference type="Proteomes" id="UP000264330"/>
    </source>
</evidence>
<evidence type="ECO:0000313" key="9">
    <source>
        <dbReference type="EMBL" id="HCV80567.1"/>
    </source>
</evidence>
<comment type="caution">
    <text evidence="9">The sequence shown here is derived from an EMBL/GenBank/DDBJ whole genome shotgun (WGS) entry which is preliminary data.</text>
</comment>
<sequence>MKLDILGCYAATPRSLTNPTSQVLTMQNQMFLIDCGEGTQVQLRKNKIKFGKIEHIFISHLHGDHFYGLIGLISTFMLLNREKELHVYGPKGIKEVILLQLKLSKAWTPYPLYFHELTSTQPEKIYENEKLSVETIPLKHRVYTNGFLFKEKQGDRKLLVEEARKYKIDVALFKSLKKGKDVISEEGKLIKNELVTESGDAPKSYAFCSDTVFSEEIIPQLSNIDVLYHESTFLQEQLKLTDPTKHSTAMQAATIAKQANVKQLILGHYSTRYPDIKLFKIEAEQVFPNVLLAEDGKTLEF</sequence>
<keyword evidence="6 8" id="KW-0378">Hydrolase</keyword>
<dbReference type="CDD" id="cd07717">
    <property type="entry name" value="RNaseZ_ZiPD-like_MBL-fold"/>
    <property type="match status" value="1"/>
</dbReference>
<dbReference type="GO" id="GO:0042781">
    <property type="term" value="F:3'-tRNA processing endoribonuclease activity"/>
    <property type="evidence" value="ECO:0007669"/>
    <property type="project" value="UniProtKB-UniRule"/>
</dbReference>
<keyword evidence="4 8" id="KW-0479">Metal-binding</keyword>
<feature type="binding site" evidence="8">
    <location>
        <position position="64"/>
    </location>
    <ligand>
        <name>Zn(2+)</name>
        <dbReference type="ChEBI" id="CHEBI:29105"/>
        <label>2</label>
        <note>catalytic</note>
    </ligand>
</feature>
<dbReference type="Gene3D" id="3.60.15.10">
    <property type="entry name" value="Ribonuclease Z/Hydroxyacylglutathione hydrolase-like"/>
    <property type="match status" value="1"/>
</dbReference>
<gene>
    <name evidence="8" type="primary">rnz</name>
    <name evidence="9" type="ORF">DGQ38_05905</name>
</gene>
<dbReference type="OMA" id="GTQRQMM"/>
<keyword evidence="7 8" id="KW-0862">Zinc</keyword>
<name>A0A3D5IXT3_9FLAO</name>
<evidence type="ECO:0000256" key="5">
    <source>
        <dbReference type="ARBA" id="ARBA00022759"/>
    </source>
</evidence>
<evidence type="ECO:0000256" key="2">
    <source>
        <dbReference type="ARBA" id="ARBA00022694"/>
    </source>
</evidence>
<comment type="catalytic activity">
    <reaction evidence="8">
        <text>Endonucleolytic cleavage of RNA, removing extra 3' nucleotides from tRNA precursor, generating 3' termini of tRNAs. A 3'-hydroxy group is left at the tRNA terminus and a 5'-phosphoryl group is left at the trailer molecule.</text>
        <dbReference type="EC" id="3.1.26.11"/>
    </reaction>
</comment>
<evidence type="ECO:0000256" key="3">
    <source>
        <dbReference type="ARBA" id="ARBA00022722"/>
    </source>
</evidence>
<accession>A0A3D5IXT3</accession>
<comment type="function">
    <text evidence="8">Zinc phosphodiesterase, which displays some tRNA 3'-processing endonuclease activity. Probably involved in tRNA maturation, by removing a 3'-trailer from precursor tRNA.</text>
</comment>
<feature type="binding site" evidence="8">
    <location>
        <position position="60"/>
    </location>
    <ligand>
        <name>Zn(2+)</name>
        <dbReference type="ChEBI" id="CHEBI:29105"/>
        <label>1</label>
        <note>catalytic</note>
    </ligand>
</feature>
<reference evidence="9 10" key="1">
    <citation type="journal article" date="2018" name="Nat. Biotechnol.">
        <title>A standardized bacterial taxonomy based on genome phylogeny substantially revises the tree of life.</title>
        <authorList>
            <person name="Parks D.H."/>
            <person name="Chuvochina M."/>
            <person name="Waite D.W."/>
            <person name="Rinke C."/>
            <person name="Skarshewski A."/>
            <person name="Chaumeil P.A."/>
            <person name="Hugenholtz P."/>
        </authorList>
    </citation>
    <scope>NUCLEOTIDE SEQUENCE [LARGE SCALE GENOMIC DNA]</scope>
    <source>
        <strain evidence="9">UBA9359</strain>
    </source>
</reference>
<dbReference type="AlphaFoldDB" id="A0A3D5IXT3"/>
<dbReference type="EC" id="3.1.26.11" evidence="8"/>
<dbReference type="SUPFAM" id="SSF56281">
    <property type="entry name" value="Metallo-hydrolase/oxidoreductase"/>
    <property type="match status" value="1"/>
</dbReference>
<feature type="active site" description="Proton acceptor" evidence="8">
    <location>
        <position position="64"/>
    </location>
</feature>
<evidence type="ECO:0000256" key="6">
    <source>
        <dbReference type="ARBA" id="ARBA00022801"/>
    </source>
</evidence>
<feature type="binding site" evidence="8">
    <location>
        <position position="210"/>
    </location>
    <ligand>
        <name>Zn(2+)</name>
        <dbReference type="ChEBI" id="CHEBI:29105"/>
        <label>1</label>
        <note>catalytic</note>
    </ligand>
</feature>
<dbReference type="NCBIfam" id="NF000801">
    <property type="entry name" value="PRK00055.1-3"/>
    <property type="match status" value="1"/>
</dbReference>
<comment type="subunit">
    <text evidence="1 8">Homodimer.</text>
</comment>
<feature type="binding site" evidence="8">
    <location>
        <position position="65"/>
    </location>
    <ligand>
        <name>Zn(2+)</name>
        <dbReference type="ChEBI" id="CHEBI:29105"/>
        <label>2</label>
        <note>catalytic</note>
    </ligand>
</feature>
<evidence type="ECO:0000256" key="8">
    <source>
        <dbReference type="HAMAP-Rule" id="MF_01818"/>
    </source>
</evidence>
<dbReference type="HAMAP" id="MF_01818">
    <property type="entry name" value="RNase_Z_BN"/>
    <property type="match status" value="1"/>
</dbReference>
<protein>
    <recommendedName>
        <fullName evidence="8">Ribonuclease Z</fullName>
        <shortName evidence="8">RNase Z</shortName>
        <ecNumber evidence="8">3.1.26.11</ecNumber>
    </recommendedName>
    <alternativeName>
        <fullName evidence="8">tRNA 3 endonuclease</fullName>
    </alternativeName>
    <alternativeName>
        <fullName evidence="8">tRNase Z</fullName>
    </alternativeName>
</protein>
<dbReference type="InterPro" id="IPR013471">
    <property type="entry name" value="RNase_Z/BN"/>
</dbReference>
<evidence type="ECO:0000256" key="7">
    <source>
        <dbReference type="ARBA" id="ARBA00022833"/>
    </source>
</evidence>
<evidence type="ECO:0000256" key="1">
    <source>
        <dbReference type="ARBA" id="ARBA00011738"/>
    </source>
</evidence>
<keyword evidence="2 8" id="KW-0819">tRNA processing</keyword>
<dbReference type="PANTHER" id="PTHR46018">
    <property type="entry name" value="ZINC PHOSPHODIESTERASE ELAC PROTEIN 1"/>
    <property type="match status" value="1"/>
</dbReference>